<comment type="subcellular location">
    <subcellularLocation>
        <location evidence="1">Peroxisome</location>
    </subcellularLocation>
</comment>
<dbReference type="EMBL" id="FOXH01000002">
    <property type="protein sequence ID" value="SFP23699.1"/>
    <property type="molecule type" value="Genomic_DNA"/>
</dbReference>
<accession>A0A1I5NPF3</accession>
<keyword evidence="7" id="KW-0576">Peroxisome</keyword>
<sequence>MVCVHNKKAMKDFKNILLTQEDKVAILKINRPEKANALDVLTWQELKEAMECCAETPGIRAIVLAGEGEKLFSAGIDLSVLMSLKVTAENECEGRTRENIRNFILQYHQIINLLETCRKPVLAAVHGACIGAGLDLICAADMRYCTSDAYFCIKEIDMGMVADFGTLQRLPKLISDGLCRELAYTGRKMYAEEAEKSGLVNKVFQDKNMLLEEVLKIARNIAEKSPLSVRGTKENILYARDHSVADGLNFVATWNAGMILSNDLNEALKAQMAKTVPQFKD</sequence>
<dbReference type="Pfam" id="PF00378">
    <property type="entry name" value="ECH_1"/>
    <property type="match status" value="1"/>
</dbReference>
<dbReference type="GO" id="GO:0016853">
    <property type="term" value="F:isomerase activity"/>
    <property type="evidence" value="ECO:0007669"/>
    <property type="project" value="UniProtKB-KW"/>
</dbReference>
<evidence type="ECO:0000256" key="5">
    <source>
        <dbReference type="ARBA" id="ARBA00022990"/>
    </source>
</evidence>
<protein>
    <submittedName>
        <fullName evidence="9">Enoyl-CoA hydratase</fullName>
    </submittedName>
</protein>
<dbReference type="InterPro" id="IPR045002">
    <property type="entry name" value="Ech1-like"/>
</dbReference>
<dbReference type="Gene3D" id="3.90.226.10">
    <property type="entry name" value="2-enoyl-CoA Hydratase, Chain A, domain 1"/>
    <property type="match status" value="1"/>
</dbReference>
<dbReference type="UniPathway" id="UPA00659"/>
<dbReference type="FunFam" id="1.10.12.10:FF:000004">
    <property type="entry name" value="Delta3,5-delta2,4-dienoyl-CoA isomerase"/>
    <property type="match status" value="1"/>
</dbReference>
<dbReference type="InterPro" id="IPR014748">
    <property type="entry name" value="Enoyl-CoA_hydra_C"/>
</dbReference>
<dbReference type="Proteomes" id="UP000199306">
    <property type="component" value="Unassembled WGS sequence"/>
</dbReference>
<dbReference type="STRING" id="1079859.SAMN04515674_10253"/>
<proteinExistence type="inferred from homology"/>
<dbReference type="Gene3D" id="1.10.12.10">
    <property type="entry name" value="Lyase 2-enoyl-coa Hydratase, Chain A, domain 2"/>
    <property type="match status" value="1"/>
</dbReference>
<keyword evidence="10" id="KW-1185">Reference proteome</keyword>
<keyword evidence="4" id="KW-0276">Fatty acid metabolism</keyword>
<evidence type="ECO:0000256" key="4">
    <source>
        <dbReference type="ARBA" id="ARBA00022832"/>
    </source>
</evidence>
<evidence type="ECO:0000256" key="8">
    <source>
        <dbReference type="ARBA" id="ARBA00023235"/>
    </source>
</evidence>
<dbReference type="InterPro" id="IPR001753">
    <property type="entry name" value="Enoyl-CoA_hydra/iso"/>
</dbReference>
<comment type="pathway">
    <text evidence="2">Lipid metabolism; fatty acid beta-oxidation.</text>
</comment>
<dbReference type="SUPFAM" id="SSF52096">
    <property type="entry name" value="ClpP/crotonase"/>
    <property type="match status" value="1"/>
</dbReference>
<keyword evidence="5" id="KW-0007">Acetylation</keyword>
<dbReference type="GO" id="GO:0006635">
    <property type="term" value="P:fatty acid beta-oxidation"/>
    <property type="evidence" value="ECO:0007669"/>
    <property type="project" value="UniProtKB-UniPathway"/>
</dbReference>
<dbReference type="PANTHER" id="PTHR43149">
    <property type="entry name" value="ENOYL-COA HYDRATASE"/>
    <property type="match status" value="1"/>
</dbReference>
<evidence type="ECO:0000256" key="1">
    <source>
        <dbReference type="ARBA" id="ARBA00004275"/>
    </source>
</evidence>
<dbReference type="AlphaFoldDB" id="A0A1I5NPF3"/>
<evidence type="ECO:0000256" key="7">
    <source>
        <dbReference type="ARBA" id="ARBA00023140"/>
    </source>
</evidence>
<evidence type="ECO:0000256" key="3">
    <source>
        <dbReference type="ARBA" id="ARBA00005254"/>
    </source>
</evidence>
<keyword evidence="8" id="KW-0413">Isomerase</keyword>
<name>A0A1I5NPF3_9BACT</name>
<evidence type="ECO:0000313" key="9">
    <source>
        <dbReference type="EMBL" id="SFP23699.1"/>
    </source>
</evidence>
<dbReference type="FunFam" id="3.90.226.10:FF:000024">
    <property type="entry name" value="Delta3,5-delta2,4-dienoyl-CoA isomerase"/>
    <property type="match status" value="1"/>
</dbReference>
<reference evidence="9 10" key="1">
    <citation type="submission" date="2016-10" db="EMBL/GenBank/DDBJ databases">
        <authorList>
            <person name="de Groot N.N."/>
        </authorList>
    </citation>
    <scope>NUCLEOTIDE SEQUENCE [LARGE SCALE GENOMIC DNA]</scope>
    <source>
        <strain evidence="10">E92,LMG 26720,CCM 7988</strain>
    </source>
</reference>
<dbReference type="InterPro" id="IPR029045">
    <property type="entry name" value="ClpP/crotonase-like_dom_sf"/>
</dbReference>
<organism evidence="9 10">
    <name type="scientific">Pseudarcicella hirudinis</name>
    <dbReference type="NCBI Taxonomy" id="1079859"/>
    <lineage>
        <taxon>Bacteria</taxon>
        <taxon>Pseudomonadati</taxon>
        <taxon>Bacteroidota</taxon>
        <taxon>Cytophagia</taxon>
        <taxon>Cytophagales</taxon>
        <taxon>Flectobacillaceae</taxon>
        <taxon>Pseudarcicella</taxon>
    </lineage>
</organism>
<dbReference type="NCBIfam" id="NF004794">
    <property type="entry name" value="PRK06142.1"/>
    <property type="match status" value="1"/>
</dbReference>
<keyword evidence="6" id="KW-0443">Lipid metabolism</keyword>
<dbReference type="GO" id="GO:0005737">
    <property type="term" value="C:cytoplasm"/>
    <property type="evidence" value="ECO:0007669"/>
    <property type="project" value="UniProtKB-ARBA"/>
</dbReference>
<evidence type="ECO:0000256" key="6">
    <source>
        <dbReference type="ARBA" id="ARBA00023098"/>
    </source>
</evidence>
<gene>
    <name evidence="9" type="ORF">SAMN04515674_10253</name>
</gene>
<dbReference type="CDD" id="cd06558">
    <property type="entry name" value="crotonase-like"/>
    <property type="match status" value="1"/>
</dbReference>
<comment type="similarity">
    <text evidence="3">Belongs to the enoyl-CoA hydratase/isomerase family.</text>
</comment>
<evidence type="ECO:0000313" key="10">
    <source>
        <dbReference type="Proteomes" id="UP000199306"/>
    </source>
</evidence>
<evidence type="ECO:0000256" key="2">
    <source>
        <dbReference type="ARBA" id="ARBA00005005"/>
    </source>
</evidence>